<dbReference type="PANTHER" id="PTHR16255">
    <property type="entry name" value="REQUIRED FOR MEIOTIC NUCLEAR DIVISION PROTEIN 1 HOMOLOG"/>
    <property type="match status" value="1"/>
</dbReference>
<keyword evidence="3" id="KW-0472">Membrane</keyword>
<dbReference type="InterPro" id="IPR051624">
    <property type="entry name" value="RMD1/Sad1-interacting"/>
</dbReference>
<comment type="similarity">
    <text evidence="1">Belongs to the RMD1/sif2 family.</text>
</comment>
<feature type="domain" description="DUF155" evidence="4">
    <location>
        <begin position="363"/>
        <end position="539"/>
    </location>
</feature>
<feature type="compositionally biased region" description="Basic and acidic residues" evidence="2">
    <location>
        <begin position="144"/>
        <end position="162"/>
    </location>
</feature>
<organism evidence="5 6">
    <name type="scientific">Starmerella bacillaris</name>
    <name type="common">Yeast</name>
    <name type="synonym">Candida zemplinina</name>
    <dbReference type="NCBI Taxonomy" id="1247836"/>
    <lineage>
        <taxon>Eukaryota</taxon>
        <taxon>Fungi</taxon>
        <taxon>Dikarya</taxon>
        <taxon>Ascomycota</taxon>
        <taxon>Saccharomycotina</taxon>
        <taxon>Dipodascomycetes</taxon>
        <taxon>Dipodascales</taxon>
        <taxon>Trichomonascaceae</taxon>
        <taxon>Starmerella</taxon>
    </lineage>
</organism>
<keyword evidence="3" id="KW-1133">Transmembrane helix</keyword>
<feature type="region of interest" description="Disordered" evidence="2">
    <location>
        <begin position="247"/>
        <end position="268"/>
    </location>
</feature>
<dbReference type="GO" id="GO:0005739">
    <property type="term" value="C:mitochondrion"/>
    <property type="evidence" value="ECO:0007669"/>
    <property type="project" value="UniProtKB-ARBA"/>
</dbReference>
<name>A0AAV5RL35_STABA</name>
<feature type="transmembrane region" description="Helical" evidence="3">
    <location>
        <begin position="567"/>
        <end position="589"/>
    </location>
</feature>
<evidence type="ECO:0000259" key="4">
    <source>
        <dbReference type="Pfam" id="PF02582"/>
    </source>
</evidence>
<evidence type="ECO:0000313" key="5">
    <source>
        <dbReference type="EMBL" id="GMM52140.1"/>
    </source>
</evidence>
<feature type="compositionally biased region" description="Low complexity" evidence="2">
    <location>
        <begin position="301"/>
        <end position="338"/>
    </location>
</feature>
<dbReference type="PANTHER" id="PTHR16255:SF4">
    <property type="entry name" value="SPORULATION PROTEIN RMD8"/>
    <property type="match status" value="1"/>
</dbReference>
<dbReference type="AlphaFoldDB" id="A0AAV5RL35"/>
<dbReference type="Pfam" id="PF02582">
    <property type="entry name" value="DUF155"/>
    <property type="match status" value="1"/>
</dbReference>
<accession>A0AAV5RL35</accession>
<dbReference type="InterPro" id="IPR003734">
    <property type="entry name" value="DUF155"/>
</dbReference>
<feature type="compositionally biased region" description="Polar residues" evidence="2">
    <location>
        <begin position="250"/>
        <end position="268"/>
    </location>
</feature>
<keyword evidence="6" id="KW-1185">Reference proteome</keyword>
<dbReference type="Proteomes" id="UP001362899">
    <property type="component" value="Unassembled WGS sequence"/>
</dbReference>
<sequence>MMARQTPTSRRSPSILVTDVRNQKQISAPFVRRRLNSVSVERLLSNTSEVPSAQSRVPFNRPSKPQPRTRSRLSNAYRSSSLTSHSSRTIKPNNVDQLADETTPLVRKAPANVPRLSKALPSRTSKQSQRLVLIPESEPSTEGKYTKYRHDSDTHEQSKPDSAESAMRVTSYLISEGVVLRPMVKFLKTRHKARVRLYDEALFADYLLPLTPGDDVDYRIRSAVGDNRSMERIIDINEQDDHHFEYFSANGETNPSEPNEFSPQTTLDESNPLHAARMDDSLDLANHQSSENELGPLDLVNSKNSSGSLGSSNSSGSSNSNNNNSSSSAGTTNSNNGTVPLTNSNPISESDLGIERYTNHAELFIFNYGVVVFWNFTIQQEKQVLADLCLGQEPYLIHSYSDQEIECEELQFCYNVNEKPNVCNDLITLNNGSHMLKLAMSHAMAQSTVLCGFEDRMQHDLKGVEQIPKTLALTGKLGLDREELLRISGRLYKLRVDVNLSSNVLDIPDFFWDSEPSLFPLFSALREYLEIDERVLLINEKQQVFLELTSVLSDSIAEFNMDRITVIVIWLIVLSICVSLTEIIVRYYLIKR</sequence>
<keyword evidence="3" id="KW-0812">Transmembrane</keyword>
<reference evidence="5 6" key="1">
    <citation type="journal article" date="2023" name="Elife">
        <title>Identification of key yeast species and microbe-microbe interactions impacting larval growth of Drosophila in the wild.</title>
        <authorList>
            <person name="Mure A."/>
            <person name="Sugiura Y."/>
            <person name="Maeda R."/>
            <person name="Honda K."/>
            <person name="Sakurai N."/>
            <person name="Takahashi Y."/>
            <person name="Watada M."/>
            <person name="Katoh T."/>
            <person name="Gotoh A."/>
            <person name="Gotoh Y."/>
            <person name="Taniguchi I."/>
            <person name="Nakamura K."/>
            <person name="Hayashi T."/>
            <person name="Katayama T."/>
            <person name="Uemura T."/>
            <person name="Hattori Y."/>
        </authorList>
    </citation>
    <scope>NUCLEOTIDE SEQUENCE [LARGE SCALE GENOMIC DNA]</scope>
    <source>
        <strain evidence="5 6">SB-73</strain>
    </source>
</reference>
<evidence type="ECO:0000313" key="6">
    <source>
        <dbReference type="Proteomes" id="UP001362899"/>
    </source>
</evidence>
<protein>
    <recommendedName>
        <fullName evidence="4">DUF155 domain-containing protein</fullName>
    </recommendedName>
</protein>
<feature type="region of interest" description="Disordered" evidence="2">
    <location>
        <begin position="47"/>
        <end position="165"/>
    </location>
</feature>
<evidence type="ECO:0000256" key="1">
    <source>
        <dbReference type="ARBA" id="ARBA00008306"/>
    </source>
</evidence>
<evidence type="ECO:0000256" key="2">
    <source>
        <dbReference type="SAM" id="MobiDB-lite"/>
    </source>
</evidence>
<dbReference type="EMBL" id="BTGC01000008">
    <property type="protein sequence ID" value="GMM52140.1"/>
    <property type="molecule type" value="Genomic_DNA"/>
</dbReference>
<feature type="compositionally biased region" description="Polar residues" evidence="2">
    <location>
        <begin position="66"/>
        <end position="77"/>
    </location>
</feature>
<comment type="caution">
    <text evidence="5">The sequence shown here is derived from an EMBL/GenBank/DDBJ whole genome shotgun (WGS) entry which is preliminary data.</text>
</comment>
<feature type="compositionally biased region" description="Low complexity" evidence="2">
    <location>
        <begin position="78"/>
        <end position="89"/>
    </location>
</feature>
<evidence type="ECO:0000256" key="3">
    <source>
        <dbReference type="SAM" id="Phobius"/>
    </source>
</evidence>
<proteinExistence type="inferred from homology"/>
<gene>
    <name evidence="5" type="ORF">DASB73_031030</name>
</gene>
<feature type="compositionally biased region" description="Polar residues" evidence="2">
    <location>
        <begin position="47"/>
        <end position="57"/>
    </location>
</feature>
<feature type="region of interest" description="Disordered" evidence="2">
    <location>
        <begin position="292"/>
        <end position="344"/>
    </location>
</feature>